<dbReference type="Pfam" id="PF08448">
    <property type="entry name" value="PAS_4"/>
    <property type="match status" value="1"/>
</dbReference>
<dbReference type="InterPro" id="IPR058548">
    <property type="entry name" value="MlaB-like_STAS"/>
</dbReference>
<sequence length="700" mass="74237">MDARTDHVSAGQDLGLAVTDDSAEDTADVAAVPAVDAAADAAVGSLATVRDVFDQLNVMVVAWEGPDHIAVAANEEYRRYVGRDAFIGQPWNEVMPEIKGQQFLEILDRVYASGETHVGTEWRFQIRRDETDQLHEIFVDFTVTPRRDADGATIGAVCSVVDVTDRVHERHEAALRTAHVQERYEAVHDVVVELQRALLSMSLPVLPTATVAARYLVAAHDQAAGGDWFDAFVLDDGRLALVVGDVVGHGVVASAAMGQLRAVLEELLRTERELETVLARLDTYAAHSPSMRAATVVVVLLDPDTGQVVYGRCGHPAPLVLSEDGTSRLLDAGVGGPLGTGAVQSLAHTTLAPGEVVLLYSDGLVERSGHSLDEGVRELARVAGDAVANRALPVGAAASAADRVAELTMELMTRAGHEDDVTVLVAQRLRQRVEDLDLRLTATRESLHQVNASFGAWLAGLGPSAADRFALELAVTEAVTNVIEHAYPVGRPGVLNVVASVLPTGGISVRIGDEGRWRAPVPAATTGGRGLLLMSQVVDEAEVLHPPQSANAPEGDRGTTVVLRHRAHRDAVMASGRSLLHDETKEGDIPDADFDVSVEDDDSGPLVLLTGTVDLDSAERARAALLGAARGGVRSLTIDLTGVTQLASAGVRALFEVREQLVANRKQLVLVAEPGSPAAVVLELVSLTYHHPVVEPPPIA</sequence>
<evidence type="ECO:0000313" key="4">
    <source>
        <dbReference type="EMBL" id="GAA2731200.1"/>
    </source>
</evidence>
<dbReference type="EMBL" id="BAAARN010000001">
    <property type="protein sequence ID" value="GAA2731200.1"/>
    <property type="molecule type" value="Genomic_DNA"/>
</dbReference>
<dbReference type="Gene3D" id="3.60.40.10">
    <property type="entry name" value="PPM-type phosphatase domain"/>
    <property type="match status" value="1"/>
</dbReference>
<dbReference type="SUPFAM" id="SSF55874">
    <property type="entry name" value="ATPase domain of HSP90 chaperone/DNA topoisomerase II/histidine kinase"/>
    <property type="match status" value="1"/>
</dbReference>
<dbReference type="InterPro" id="IPR001932">
    <property type="entry name" value="PPM-type_phosphatase-like_dom"/>
</dbReference>
<name>A0ABN3UEK4_9MICO</name>
<keyword evidence="1" id="KW-0378">Hydrolase</keyword>
<dbReference type="Gene3D" id="3.30.450.20">
    <property type="entry name" value="PAS domain"/>
    <property type="match status" value="1"/>
</dbReference>
<dbReference type="SUPFAM" id="SSF55785">
    <property type="entry name" value="PYP-like sensor domain (PAS domain)"/>
    <property type="match status" value="1"/>
</dbReference>
<protein>
    <submittedName>
        <fullName evidence="4">Sigma-F factor regulator</fullName>
    </submittedName>
</protein>
<dbReference type="Pfam" id="PF13466">
    <property type="entry name" value="STAS_2"/>
    <property type="match status" value="1"/>
</dbReference>
<dbReference type="CDD" id="cd16936">
    <property type="entry name" value="HATPase_RsbW-like"/>
    <property type="match status" value="1"/>
</dbReference>
<dbReference type="InterPro" id="IPR036890">
    <property type="entry name" value="HATPase_C_sf"/>
</dbReference>
<evidence type="ECO:0000313" key="5">
    <source>
        <dbReference type="Proteomes" id="UP001501326"/>
    </source>
</evidence>
<evidence type="ECO:0000256" key="1">
    <source>
        <dbReference type="ARBA" id="ARBA00022801"/>
    </source>
</evidence>
<dbReference type="Proteomes" id="UP001501326">
    <property type="component" value="Unassembled WGS sequence"/>
</dbReference>
<dbReference type="SUPFAM" id="SSF52091">
    <property type="entry name" value="SpoIIaa-like"/>
    <property type="match status" value="1"/>
</dbReference>
<dbReference type="InterPro" id="IPR035965">
    <property type="entry name" value="PAS-like_dom_sf"/>
</dbReference>
<dbReference type="RefSeq" id="WP_344189797.1">
    <property type="nucleotide sequence ID" value="NZ_BAAARN010000001.1"/>
</dbReference>
<organism evidence="4 5">
    <name type="scientific">Pedococcus aerophilus</name>
    <dbReference type="NCBI Taxonomy" id="436356"/>
    <lineage>
        <taxon>Bacteria</taxon>
        <taxon>Bacillati</taxon>
        <taxon>Actinomycetota</taxon>
        <taxon>Actinomycetes</taxon>
        <taxon>Micrococcales</taxon>
        <taxon>Intrasporangiaceae</taxon>
        <taxon>Pedococcus</taxon>
    </lineage>
</organism>
<proteinExistence type="predicted"/>
<dbReference type="Pfam" id="PF07228">
    <property type="entry name" value="SpoIIE"/>
    <property type="match status" value="1"/>
</dbReference>
<dbReference type="InterPro" id="IPR036513">
    <property type="entry name" value="STAS_dom_sf"/>
</dbReference>
<dbReference type="CDD" id="cd07043">
    <property type="entry name" value="STAS_anti-anti-sigma_factors"/>
    <property type="match status" value="1"/>
</dbReference>
<dbReference type="InterPro" id="IPR036457">
    <property type="entry name" value="PPM-type-like_dom_sf"/>
</dbReference>
<dbReference type="SMART" id="SM00331">
    <property type="entry name" value="PP2C_SIG"/>
    <property type="match status" value="1"/>
</dbReference>
<dbReference type="PROSITE" id="PS50801">
    <property type="entry name" value="STAS"/>
    <property type="match status" value="1"/>
</dbReference>
<dbReference type="Gene3D" id="3.30.750.24">
    <property type="entry name" value="STAS domain"/>
    <property type="match status" value="1"/>
</dbReference>
<dbReference type="Gene3D" id="3.30.565.10">
    <property type="entry name" value="Histidine kinase-like ATPase, C-terminal domain"/>
    <property type="match status" value="1"/>
</dbReference>
<dbReference type="Pfam" id="PF13581">
    <property type="entry name" value="HATPase_c_2"/>
    <property type="match status" value="1"/>
</dbReference>
<gene>
    <name evidence="4" type="ORF">GCM10009867_04220</name>
</gene>
<dbReference type="InterPro" id="IPR013656">
    <property type="entry name" value="PAS_4"/>
</dbReference>
<keyword evidence="5" id="KW-1185">Reference proteome</keyword>
<evidence type="ECO:0000259" key="3">
    <source>
        <dbReference type="PROSITE" id="PS51746"/>
    </source>
</evidence>
<dbReference type="SUPFAM" id="SSF81606">
    <property type="entry name" value="PP2C-like"/>
    <property type="match status" value="1"/>
</dbReference>
<dbReference type="InterPro" id="IPR003594">
    <property type="entry name" value="HATPase_dom"/>
</dbReference>
<accession>A0ABN3UEK4</accession>
<feature type="domain" description="STAS" evidence="2">
    <location>
        <begin position="594"/>
        <end position="700"/>
    </location>
</feature>
<reference evidence="4 5" key="1">
    <citation type="journal article" date="2019" name="Int. J. Syst. Evol. Microbiol.">
        <title>The Global Catalogue of Microorganisms (GCM) 10K type strain sequencing project: providing services to taxonomists for standard genome sequencing and annotation.</title>
        <authorList>
            <consortium name="The Broad Institute Genomics Platform"/>
            <consortium name="The Broad Institute Genome Sequencing Center for Infectious Disease"/>
            <person name="Wu L."/>
            <person name="Ma J."/>
        </authorList>
    </citation>
    <scope>NUCLEOTIDE SEQUENCE [LARGE SCALE GENOMIC DNA]</scope>
    <source>
        <strain evidence="4 5">JCM 16378</strain>
    </source>
</reference>
<dbReference type="PANTHER" id="PTHR43156:SF2">
    <property type="entry name" value="STAGE II SPORULATION PROTEIN E"/>
    <property type="match status" value="1"/>
</dbReference>
<dbReference type="PROSITE" id="PS51746">
    <property type="entry name" value="PPM_2"/>
    <property type="match status" value="1"/>
</dbReference>
<dbReference type="InterPro" id="IPR052016">
    <property type="entry name" value="Bact_Sigma-Reg"/>
</dbReference>
<dbReference type="InterPro" id="IPR002645">
    <property type="entry name" value="STAS_dom"/>
</dbReference>
<feature type="domain" description="PPM-type phosphatase" evidence="3">
    <location>
        <begin position="210"/>
        <end position="428"/>
    </location>
</feature>
<dbReference type="PANTHER" id="PTHR43156">
    <property type="entry name" value="STAGE II SPORULATION PROTEIN E-RELATED"/>
    <property type="match status" value="1"/>
</dbReference>
<evidence type="ECO:0000259" key="2">
    <source>
        <dbReference type="PROSITE" id="PS50801"/>
    </source>
</evidence>
<comment type="caution">
    <text evidence="4">The sequence shown here is derived from an EMBL/GenBank/DDBJ whole genome shotgun (WGS) entry which is preliminary data.</text>
</comment>